<comment type="caution">
    <text evidence="1">The sequence shown here is derived from an EMBL/GenBank/DDBJ whole genome shotgun (WGS) entry which is preliminary data.</text>
</comment>
<name>A0A232FJ99_9HYME</name>
<dbReference type="Proteomes" id="UP000215335">
    <property type="component" value="Unassembled WGS sequence"/>
</dbReference>
<dbReference type="AlphaFoldDB" id="A0A232FJ99"/>
<organism evidence="1 2">
    <name type="scientific">Trichomalopsis sarcophagae</name>
    <dbReference type="NCBI Taxonomy" id="543379"/>
    <lineage>
        <taxon>Eukaryota</taxon>
        <taxon>Metazoa</taxon>
        <taxon>Ecdysozoa</taxon>
        <taxon>Arthropoda</taxon>
        <taxon>Hexapoda</taxon>
        <taxon>Insecta</taxon>
        <taxon>Pterygota</taxon>
        <taxon>Neoptera</taxon>
        <taxon>Endopterygota</taxon>
        <taxon>Hymenoptera</taxon>
        <taxon>Apocrita</taxon>
        <taxon>Proctotrupomorpha</taxon>
        <taxon>Chalcidoidea</taxon>
        <taxon>Pteromalidae</taxon>
        <taxon>Pteromalinae</taxon>
        <taxon>Trichomalopsis</taxon>
    </lineage>
</organism>
<gene>
    <name evidence="1" type="ORF">TSAR_007307</name>
</gene>
<evidence type="ECO:0000313" key="2">
    <source>
        <dbReference type="Proteomes" id="UP000215335"/>
    </source>
</evidence>
<sequence length="160" mass="18652">MGHPVYRLILYLFLPKRIPKIIIKKNNKEDQADIKEYVTHYLTKEKTILTKNISINKDKDELVITCMNEESVEDAEKILKKKLATHFKITKEQLLKPKLKLVGIENCLKLDAAGLSGKYKTPDDEVERRKMLDTWNRISKIENTEQGLLDKIGENLEKMN</sequence>
<reference evidence="1 2" key="1">
    <citation type="journal article" date="2017" name="Curr. Biol.">
        <title>The Evolution of Venom by Co-option of Single-Copy Genes.</title>
        <authorList>
            <person name="Martinson E.O."/>
            <person name="Mrinalini"/>
            <person name="Kelkar Y.D."/>
            <person name="Chang C.H."/>
            <person name="Werren J.H."/>
        </authorList>
    </citation>
    <scope>NUCLEOTIDE SEQUENCE [LARGE SCALE GENOMIC DNA]</scope>
    <source>
        <strain evidence="1 2">Alberta</strain>
        <tissue evidence="1">Whole body</tissue>
    </source>
</reference>
<keyword evidence="2" id="KW-1185">Reference proteome</keyword>
<accession>A0A232FJ99</accession>
<dbReference type="EMBL" id="NNAY01000134">
    <property type="protein sequence ID" value="OXU30663.1"/>
    <property type="molecule type" value="Genomic_DNA"/>
</dbReference>
<proteinExistence type="predicted"/>
<protein>
    <submittedName>
        <fullName evidence="1">Uncharacterized protein</fullName>
    </submittedName>
</protein>
<evidence type="ECO:0000313" key="1">
    <source>
        <dbReference type="EMBL" id="OXU30663.1"/>
    </source>
</evidence>